<feature type="transmembrane region" description="Helical" evidence="2">
    <location>
        <begin position="552"/>
        <end position="578"/>
    </location>
</feature>
<protein>
    <recommendedName>
        <fullName evidence="3">PGG domain-containing protein</fullName>
    </recommendedName>
</protein>
<evidence type="ECO:0000313" key="4">
    <source>
        <dbReference type="EMBL" id="KAL0012238.1"/>
    </source>
</evidence>
<keyword evidence="2" id="KW-0812">Transmembrane</keyword>
<keyword evidence="2" id="KW-0472">Membrane</keyword>
<dbReference type="Pfam" id="PF13962">
    <property type="entry name" value="PGG"/>
    <property type="match status" value="1"/>
</dbReference>
<dbReference type="GO" id="GO:0016020">
    <property type="term" value="C:membrane"/>
    <property type="evidence" value="ECO:0007669"/>
    <property type="project" value="TreeGrafter"/>
</dbReference>
<dbReference type="InterPro" id="IPR036770">
    <property type="entry name" value="Ankyrin_rpt-contain_sf"/>
</dbReference>
<dbReference type="PANTHER" id="PTHR24177:SF215">
    <property type="entry name" value="PGG DOMAIN-CONTAINING PROTEIN"/>
    <property type="match status" value="1"/>
</dbReference>
<organism evidence="4 5">
    <name type="scientific">Lithocarpus litseifolius</name>
    <dbReference type="NCBI Taxonomy" id="425828"/>
    <lineage>
        <taxon>Eukaryota</taxon>
        <taxon>Viridiplantae</taxon>
        <taxon>Streptophyta</taxon>
        <taxon>Embryophyta</taxon>
        <taxon>Tracheophyta</taxon>
        <taxon>Spermatophyta</taxon>
        <taxon>Magnoliopsida</taxon>
        <taxon>eudicotyledons</taxon>
        <taxon>Gunneridae</taxon>
        <taxon>Pentapetalae</taxon>
        <taxon>rosids</taxon>
        <taxon>fabids</taxon>
        <taxon>Fagales</taxon>
        <taxon>Fagaceae</taxon>
        <taxon>Lithocarpus</taxon>
    </lineage>
</organism>
<dbReference type="Pfam" id="PF12796">
    <property type="entry name" value="Ank_2"/>
    <property type="match status" value="1"/>
</dbReference>
<gene>
    <name evidence="4" type="ORF">SO802_007346</name>
</gene>
<dbReference type="EMBL" id="JAZDWU010000002">
    <property type="protein sequence ID" value="KAL0012238.1"/>
    <property type="molecule type" value="Genomic_DNA"/>
</dbReference>
<dbReference type="InterPro" id="IPR026961">
    <property type="entry name" value="PGG_dom"/>
</dbReference>
<name>A0AAW2DRM0_9ROSI</name>
<evidence type="ECO:0000256" key="2">
    <source>
        <dbReference type="SAM" id="Phobius"/>
    </source>
</evidence>
<evidence type="ECO:0000313" key="5">
    <source>
        <dbReference type="Proteomes" id="UP001459277"/>
    </source>
</evidence>
<dbReference type="Proteomes" id="UP001459277">
    <property type="component" value="Unassembled WGS sequence"/>
</dbReference>
<evidence type="ECO:0000259" key="3">
    <source>
        <dbReference type="Pfam" id="PF13962"/>
    </source>
</evidence>
<reference evidence="4 5" key="1">
    <citation type="submission" date="2024-01" db="EMBL/GenBank/DDBJ databases">
        <title>A telomere-to-telomere, gap-free genome of sweet tea (Lithocarpus litseifolius).</title>
        <authorList>
            <person name="Zhou J."/>
        </authorList>
    </citation>
    <scope>NUCLEOTIDE SEQUENCE [LARGE SCALE GENOMIC DNA]</scope>
    <source>
        <strain evidence="4">Zhou-2022a</strain>
        <tissue evidence="4">Leaf</tissue>
    </source>
</reference>
<comment type="caution">
    <text evidence="4">The sequence shown here is derived from an EMBL/GenBank/DDBJ whole genome shotgun (WGS) entry which is preliminary data.</text>
</comment>
<feature type="region of interest" description="Disordered" evidence="1">
    <location>
        <begin position="329"/>
        <end position="358"/>
    </location>
</feature>
<evidence type="ECO:0000256" key="1">
    <source>
        <dbReference type="SAM" id="MobiDB-lite"/>
    </source>
</evidence>
<accession>A0AAW2DRM0</accession>
<keyword evidence="2" id="KW-1133">Transmembrane helix</keyword>
<sequence length="689" mass="78809">MERDLEEGKEQIWKTISRLKKPYLAALGGQWDVMKSFFEDNEYRAQLCSPMTVEEDTAFHIAAYSEEKELLQYLVKLLPASRLFEALNKKNKHGNNIFHEVATTDRVKTADFLVKKLQEVCRPDEDQLEDLLKAENNLGETPIYRAVAHGQTKMAKYLATKVGDLSSHFRRKDKMSILHIAVIGQHFDAAIWLLRKDKELEKEGKVNELAKKEEQNGLTCLHLLAKMPHVFRSYSEFSHKGKLKKFLYYCLPSQFEDDDVSDDAILIKRYRAMWRAIAKGCPAIDKLWKMKRMHSSASKLTKSLVEADYTWKNFPYELNEDKTISLVKDRGEQGQTSGTKEAGGEGTSIGQPSETNHQKHYHHPLLEAASNGIVEIFDKMIKSYPQVIEYISKDEKNILHVAIGHRQRDICYRVKKMEVIMKCRLASRIDENGNTPLHQVAEGMTCYGRESKEQAAGPAFQLQEELIWLEDVRNIIPSHYIMHRNNNGKTADELFQDTHADLLKLAQTWIKETSQSCSAVSVLVATVVFAAAYTVPGGNDASGRPNFIDSPFFVLFTIMDVVSLACSLTSVVMFLSILSSPFEYKNFRTSLPRKLMIGFTLLFFSVTTTMLSFAATIFLLLHFQKKAWTKTLIYTAAFFPVSMFALMQFPLYAAFNKLLHTLTKKIEKKVCPQKFLPPYLRTKKLNKLS</sequence>
<feature type="transmembrane region" description="Helical" evidence="2">
    <location>
        <begin position="599"/>
        <end position="621"/>
    </location>
</feature>
<dbReference type="SMART" id="SM00248">
    <property type="entry name" value="ANK"/>
    <property type="match status" value="6"/>
</dbReference>
<dbReference type="InterPro" id="IPR002110">
    <property type="entry name" value="Ankyrin_rpt"/>
</dbReference>
<dbReference type="Gene3D" id="1.25.40.20">
    <property type="entry name" value="Ankyrin repeat-containing domain"/>
    <property type="match status" value="2"/>
</dbReference>
<dbReference type="PANTHER" id="PTHR24177">
    <property type="entry name" value="CASKIN"/>
    <property type="match status" value="1"/>
</dbReference>
<dbReference type="AlphaFoldDB" id="A0AAW2DRM0"/>
<dbReference type="SUPFAM" id="SSF48403">
    <property type="entry name" value="Ankyrin repeat"/>
    <property type="match status" value="2"/>
</dbReference>
<feature type="domain" description="PGG" evidence="3">
    <location>
        <begin position="508"/>
        <end position="619"/>
    </location>
</feature>
<proteinExistence type="predicted"/>
<feature type="transmembrane region" description="Helical" evidence="2">
    <location>
        <begin position="633"/>
        <end position="655"/>
    </location>
</feature>
<keyword evidence="5" id="KW-1185">Reference proteome</keyword>